<organism evidence="1 2">
    <name type="scientific">Nepenthes gracilis</name>
    <name type="common">Slender pitcher plant</name>
    <dbReference type="NCBI Taxonomy" id="150966"/>
    <lineage>
        <taxon>Eukaryota</taxon>
        <taxon>Viridiplantae</taxon>
        <taxon>Streptophyta</taxon>
        <taxon>Embryophyta</taxon>
        <taxon>Tracheophyta</taxon>
        <taxon>Spermatophyta</taxon>
        <taxon>Magnoliopsida</taxon>
        <taxon>eudicotyledons</taxon>
        <taxon>Gunneridae</taxon>
        <taxon>Pentapetalae</taxon>
        <taxon>Caryophyllales</taxon>
        <taxon>Nepenthaceae</taxon>
        <taxon>Nepenthes</taxon>
    </lineage>
</organism>
<reference evidence="1" key="1">
    <citation type="submission" date="2023-05" db="EMBL/GenBank/DDBJ databases">
        <title>Nepenthes gracilis genome sequencing.</title>
        <authorList>
            <person name="Fukushima K."/>
        </authorList>
    </citation>
    <scope>NUCLEOTIDE SEQUENCE</scope>
    <source>
        <strain evidence="1">SING2019-196</strain>
    </source>
</reference>
<evidence type="ECO:0000313" key="2">
    <source>
        <dbReference type="Proteomes" id="UP001279734"/>
    </source>
</evidence>
<comment type="caution">
    <text evidence="1">The sequence shown here is derived from an EMBL/GenBank/DDBJ whole genome shotgun (WGS) entry which is preliminary data.</text>
</comment>
<name>A0AAD3P3H2_NEPGR</name>
<dbReference type="Proteomes" id="UP001279734">
    <property type="component" value="Unassembled WGS sequence"/>
</dbReference>
<proteinExistence type="predicted"/>
<accession>A0AAD3P3H2</accession>
<dbReference type="AlphaFoldDB" id="A0AAD3P3H2"/>
<protein>
    <submittedName>
        <fullName evidence="1">Uncharacterized protein</fullName>
    </submittedName>
</protein>
<evidence type="ECO:0000313" key="1">
    <source>
        <dbReference type="EMBL" id="GMG98346.1"/>
    </source>
</evidence>
<sequence>MASVVFTCCHHCHRYHRLRHQRSGCRLSYENTHLWRKQLFPRPQPILVLFDHLSFSLLPFVISAKGSQRWEKRAMVDGGGRGRSFLLRNPFPKISGISSLSRVARGNRTSKVQ</sequence>
<keyword evidence="2" id="KW-1185">Reference proteome</keyword>
<gene>
    <name evidence="1" type="ORF">Nepgr_000186</name>
</gene>
<dbReference type="EMBL" id="BSYO01000001">
    <property type="protein sequence ID" value="GMG98346.1"/>
    <property type="molecule type" value="Genomic_DNA"/>
</dbReference>